<organism evidence="2 3">
    <name type="scientific">Nocardioides thalensis</name>
    <dbReference type="NCBI Taxonomy" id="1914755"/>
    <lineage>
        <taxon>Bacteria</taxon>
        <taxon>Bacillati</taxon>
        <taxon>Actinomycetota</taxon>
        <taxon>Actinomycetes</taxon>
        <taxon>Propionibacteriales</taxon>
        <taxon>Nocardioidaceae</taxon>
        <taxon>Nocardioides</taxon>
    </lineage>
</organism>
<dbReference type="AlphaFoldDB" id="A0A853C2G5"/>
<feature type="transmembrane region" description="Helical" evidence="1">
    <location>
        <begin position="40"/>
        <end position="61"/>
    </location>
</feature>
<dbReference type="EMBL" id="JACCFP010000001">
    <property type="protein sequence ID" value="NYJ00872.1"/>
    <property type="molecule type" value="Genomic_DNA"/>
</dbReference>
<evidence type="ECO:0000313" key="3">
    <source>
        <dbReference type="Proteomes" id="UP000530424"/>
    </source>
</evidence>
<keyword evidence="1" id="KW-0472">Membrane</keyword>
<keyword evidence="3" id="KW-1185">Reference proteome</keyword>
<accession>A0A853C2G5</accession>
<name>A0A853C2G5_9ACTN</name>
<keyword evidence="1" id="KW-0812">Transmembrane</keyword>
<comment type="caution">
    <text evidence="2">The sequence shown here is derived from an EMBL/GenBank/DDBJ whole genome shotgun (WGS) entry which is preliminary data.</text>
</comment>
<dbReference type="RefSeq" id="WP_179667407.1">
    <property type="nucleotide sequence ID" value="NZ_JACCFP010000001.1"/>
</dbReference>
<reference evidence="2 3" key="1">
    <citation type="submission" date="2020-07" db="EMBL/GenBank/DDBJ databases">
        <title>Sequencing the genomes of 1000 actinobacteria strains.</title>
        <authorList>
            <person name="Klenk H.-P."/>
        </authorList>
    </citation>
    <scope>NUCLEOTIDE SEQUENCE [LARGE SCALE GENOMIC DNA]</scope>
    <source>
        <strain evidence="2 3">DSM 103833</strain>
    </source>
</reference>
<sequence length="157" mass="17009">MDTGSAPKPPNLLVMLLIGVGSIAVFAVVAMGVMSDDPDVRGGSIFGLIAALALVVVVLAVRRARARREERDRVLDAGTMHRARIVSVRTEGANELRTRVGFELEVLPEVGEPYRVFCSESVPNLAIPRIQPDAVIDVWVDAEDRQRVVIDPELLGS</sequence>
<protein>
    <recommendedName>
        <fullName evidence="4">DUF3592 domain-containing protein</fullName>
    </recommendedName>
</protein>
<evidence type="ECO:0008006" key="4">
    <source>
        <dbReference type="Google" id="ProtNLM"/>
    </source>
</evidence>
<evidence type="ECO:0000256" key="1">
    <source>
        <dbReference type="SAM" id="Phobius"/>
    </source>
</evidence>
<proteinExistence type="predicted"/>
<dbReference type="Proteomes" id="UP000530424">
    <property type="component" value="Unassembled WGS sequence"/>
</dbReference>
<keyword evidence="1" id="KW-1133">Transmembrane helix</keyword>
<feature type="transmembrane region" description="Helical" evidence="1">
    <location>
        <begin position="12"/>
        <end position="34"/>
    </location>
</feature>
<evidence type="ECO:0000313" key="2">
    <source>
        <dbReference type="EMBL" id="NYJ00872.1"/>
    </source>
</evidence>
<gene>
    <name evidence="2" type="ORF">HNR19_001570</name>
</gene>